<dbReference type="KEGG" id="ima:PO878_18465"/>
<protein>
    <submittedName>
        <fullName evidence="1">Uncharacterized protein</fullName>
    </submittedName>
</protein>
<dbReference type="AlphaFoldDB" id="A0AAE9Y4J9"/>
<dbReference type="Proteomes" id="UP001216390">
    <property type="component" value="Chromosome"/>
</dbReference>
<gene>
    <name evidence="1" type="ORF">PO878_18465</name>
</gene>
<keyword evidence="2" id="KW-1185">Reference proteome</keyword>
<dbReference type="RefSeq" id="WP_272736008.1">
    <property type="nucleotide sequence ID" value="NZ_CP116942.1"/>
</dbReference>
<evidence type="ECO:0000313" key="1">
    <source>
        <dbReference type="EMBL" id="WCO66485.1"/>
    </source>
</evidence>
<dbReference type="EMBL" id="CP116942">
    <property type="protein sequence ID" value="WCO66485.1"/>
    <property type="molecule type" value="Genomic_DNA"/>
</dbReference>
<name>A0AAE9Y4J9_9ACTN</name>
<proteinExistence type="predicted"/>
<organism evidence="1 2">
    <name type="scientific">Iamia majanohamensis</name>
    <dbReference type="NCBI Taxonomy" id="467976"/>
    <lineage>
        <taxon>Bacteria</taxon>
        <taxon>Bacillati</taxon>
        <taxon>Actinomycetota</taxon>
        <taxon>Acidimicrobiia</taxon>
        <taxon>Acidimicrobiales</taxon>
        <taxon>Iamiaceae</taxon>
        <taxon>Iamia</taxon>
    </lineage>
</organism>
<evidence type="ECO:0000313" key="2">
    <source>
        <dbReference type="Proteomes" id="UP001216390"/>
    </source>
</evidence>
<sequence>MTTVAAVVALVALVACQPTRLPLWSGVPDGTGAAVLTPDGTDRDTITSTDDGLRAQALPTNAGTNLRLVFWPKGVDRVTDGESCARWSGRTGALTQQGAALRVVRSGTRVRAVTITQNILYGARWNFNVHVWDTAADPPLRKVGDVSLTELFRETGIEGDVEVCARTLGDRAEVKVWRPWQAEPTWGDPHHGGAVALPRAFRFAGQAGWYVGHLGAEEHADFSDLSTWTYDARDASRGATAKVPGPDAVVVRPAA</sequence>
<accession>A0AAE9Y4J9</accession>
<reference evidence="1" key="1">
    <citation type="submission" date="2023-01" db="EMBL/GenBank/DDBJ databases">
        <title>The diversity of Class Acidimicrobiia in South China Sea sediment environments and the proposal of Iamia marina sp. nov., a novel species of the genus Iamia.</title>
        <authorList>
            <person name="He Y."/>
            <person name="Tian X."/>
        </authorList>
    </citation>
    <scope>NUCLEOTIDE SEQUENCE</scope>
    <source>
        <strain evidence="1">DSM 19957</strain>
    </source>
</reference>